<evidence type="ECO:0000256" key="4">
    <source>
        <dbReference type="RuleBase" id="RU362121"/>
    </source>
</evidence>
<dbReference type="EMBL" id="FMSP01000004">
    <property type="protein sequence ID" value="SCV68995.1"/>
    <property type="molecule type" value="Genomic_DNA"/>
</dbReference>
<dbReference type="OrthoDB" id="432299at2759"/>
<name>A0A238F726_9BASI</name>
<keyword evidence="2 4" id="KW-0479">Metal-binding</keyword>
<dbReference type="STRING" id="269621.A0A238F726"/>
<keyword evidence="3 4" id="KW-0408">Iron</keyword>
<feature type="domain" description="Cytochrome b5 heme-binding" evidence="6">
    <location>
        <begin position="160"/>
        <end position="236"/>
    </location>
</feature>
<evidence type="ECO:0000313" key="8">
    <source>
        <dbReference type="Proteomes" id="UP000198372"/>
    </source>
</evidence>
<dbReference type="PANTHER" id="PTHR46237">
    <property type="entry name" value="CYTOCHROME B5 REDUCTASE 4 FAMILY MEMBER"/>
    <property type="match status" value="1"/>
</dbReference>
<evidence type="ECO:0000313" key="7">
    <source>
        <dbReference type="EMBL" id="SCV68995.1"/>
    </source>
</evidence>
<evidence type="ECO:0000256" key="3">
    <source>
        <dbReference type="ARBA" id="ARBA00023004"/>
    </source>
</evidence>
<protein>
    <submittedName>
        <fullName evidence="7">BQ2448_2015 protein</fullName>
    </submittedName>
</protein>
<organism evidence="7 8">
    <name type="scientific">Microbotryum intermedium</name>
    <dbReference type="NCBI Taxonomy" id="269621"/>
    <lineage>
        <taxon>Eukaryota</taxon>
        <taxon>Fungi</taxon>
        <taxon>Dikarya</taxon>
        <taxon>Basidiomycota</taxon>
        <taxon>Pucciniomycotina</taxon>
        <taxon>Microbotryomycetes</taxon>
        <taxon>Microbotryales</taxon>
        <taxon>Microbotryaceae</taxon>
        <taxon>Microbotryum</taxon>
    </lineage>
</organism>
<dbReference type="InterPro" id="IPR018506">
    <property type="entry name" value="Cyt_B5_heme-BS"/>
</dbReference>
<dbReference type="PROSITE" id="PS00191">
    <property type="entry name" value="CYTOCHROME_B5_1"/>
    <property type="match status" value="1"/>
</dbReference>
<evidence type="ECO:0000256" key="2">
    <source>
        <dbReference type="ARBA" id="ARBA00022723"/>
    </source>
</evidence>
<sequence>MLSAFGRVIGLNPSTDPVASTSTSTHRSESSSPPPAFPSLNSQQRVKASFTSTTSIHNKARSTHAPPPRPPPPPLFQVDAPESDDERDPYDDGNGDDEATDKRGNTLPPLRIEPGSLKAPTRTVKKGKRVKVSIEKGYSQLDWARLQRSGEDLRNGVTQLMRITPAMMAEHKTRDNCWQAYGGKVYDVTRFLKFHPGGVGEMMRAAGKDGTELFMKTHAWVSYDLMLDGCLIGFLVRE</sequence>
<evidence type="ECO:0000259" key="6">
    <source>
        <dbReference type="PROSITE" id="PS50255"/>
    </source>
</evidence>
<reference evidence="8" key="1">
    <citation type="submission" date="2016-09" db="EMBL/GenBank/DDBJ databases">
        <authorList>
            <person name="Jeantristanb JTB J.-T."/>
            <person name="Ricardo R."/>
        </authorList>
    </citation>
    <scope>NUCLEOTIDE SEQUENCE [LARGE SCALE GENOMIC DNA]</scope>
</reference>
<dbReference type="SUPFAM" id="SSF55856">
    <property type="entry name" value="Cytochrome b5-like heme/steroid binding domain"/>
    <property type="match status" value="1"/>
</dbReference>
<dbReference type="InterPro" id="IPR051872">
    <property type="entry name" value="Cytochrome_b5/Flavoprotein_Rdt"/>
</dbReference>
<dbReference type="Pfam" id="PF00173">
    <property type="entry name" value="Cyt-b5"/>
    <property type="match status" value="1"/>
</dbReference>
<feature type="region of interest" description="Disordered" evidence="5">
    <location>
        <begin position="1"/>
        <end position="124"/>
    </location>
</feature>
<dbReference type="GO" id="GO:0046872">
    <property type="term" value="F:metal ion binding"/>
    <property type="evidence" value="ECO:0007669"/>
    <property type="project" value="UniProtKB-UniRule"/>
</dbReference>
<dbReference type="Proteomes" id="UP000198372">
    <property type="component" value="Unassembled WGS sequence"/>
</dbReference>
<dbReference type="FunFam" id="3.10.120.10:FF:000001">
    <property type="entry name" value="Cytochrome b5 reductase 4"/>
    <property type="match status" value="1"/>
</dbReference>
<dbReference type="GO" id="GO:0005737">
    <property type="term" value="C:cytoplasm"/>
    <property type="evidence" value="ECO:0007669"/>
    <property type="project" value="TreeGrafter"/>
</dbReference>
<dbReference type="SMART" id="SM01117">
    <property type="entry name" value="Cyt-b5"/>
    <property type="match status" value="1"/>
</dbReference>
<comment type="similarity">
    <text evidence="4">Belongs to the cytochrome b5 family.</text>
</comment>
<keyword evidence="8" id="KW-1185">Reference proteome</keyword>
<evidence type="ECO:0000256" key="1">
    <source>
        <dbReference type="ARBA" id="ARBA00022617"/>
    </source>
</evidence>
<accession>A0A238F726</accession>
<feature type="compositionally biased region" description="Polar residues" evidence="5">
    <location>
        <begin position="43"/>
        <end position="57"/>
    </location>
</feature>
<keyword evidence="1 4" id="KW-0349">Heme</keyword>
<gene>
    <name evidence="7" type="ORF">BQ2448_2015</name>
</gene>
<dbReference type="GO" id="GO:0004128">
    <property type="term" value="F:cytochrome-b5 reductase activity, acting on NAD(P)H"/>
    <property type="evidence" value="ECO:0007669"/>
    <property type="project" value="TreeGrafter"/>
</dbReference>
<dbReference type="PANTHER" id="PTHR46237:SF1">
    <property type="entry name" value="CYTOCHROME B5 REDUCTASE 4"/>
    <property type="match status" value="1"/>
</dbReference>
<proteinExistence type="inferred from homology"/>
<dbReference type="AlphaFoldDB" id="A0A238F726"/>
<dbReference type="Gene3D" id="3.10.120.10">
    <property type="entry name" value="Cytochrome b5-like heme/steroid binding domain"/>
    <property type="match status" value="1"/>
</dbReference>
<feature type="compositionally biased region" description="Pro residues" evidence="5">
    <location>
        <begin position="65"/>
        <end position="75"/>
    </location>
</feature>
<dbReference type="GO" id="GO:0020037">
    <property type="term" value="F:heme binding"/>
    <property type="evidence" value="ECO:0007669"/>
    <property type="project" value="UniProtKB-UniRule"/>
</dbReference>
<dbReference type="PROSITE" id="PS50255">
    <property type="entry name" value="CYTOCHROME_B5_2"/>
    <property type="match status" value="1"/>
</dbReference>
<evidence type="ECO:0000256" key="5">
    <source>
        <dbReference type="SAM" id="MobiDB-lite"/>
    </source>
</evidence>
<dbReference type="InterPro" id="IPR036400">
    <property type="entry name" value="Cyt_B5-like_heme/steroid_sf"/>
</dbReference>
<feature type="compositionally biased region" description="Acidic residues" evidence="5">
    <location>
        <begin position="81"/>
        <end position="99"/>
    </location>
</feature>
<dbReference type="InterPro" id="IPR001199">
    <property type="entry name" value="Cyt_B5-like_heme/steroid-bd"/>
</dbReference>